<feature type="compositionally biased region" description="Polar residues" evidence="5">
    <location>
        <begin position="37"/>
        <end position="51"/>
    </location>
</feature>
<evidence type="ECO:0000256" key="3">
    <source>
        <dbReference type="ARBA" id="ARBA00023004"/>
    </source>
</evidence>
<protein>
    <recommendedName>
        <fullName evidence="6">Cytochrome c domain-containing protein</fullName>
    </recommendedName>
</protein>
<reference evidence="7 8" key="1">
    <citation type="journal article" date="2011" name="J. Bacteriol.">
        <title>Genome sequence of Chthoniobacter flavus Ellin428, an aerobic heterotrophic soil bacterium.</title>
        <authorList>
            <person name="Kant R."/>
            <person name="van Passel M.W."/>
            <person name="Palva A."/>
            <person name="Lucas S."/>
            <person name="Lapidus A."/>
            <person name="Glavina Del Rio T."/>
            <person name="Dalin E."/>
            <person name="Tice H."/>
            <person name="Bruce D."/>
            <person name="Goodwin L."/>
            <person name="Pitluck S."/>
            <person name="Larimer F.W."/>
            <person name="Land M.L."/>
            <person name="Hauser L."/>
            <person name="Sangwan P."/>
            <person name="de Vos W.M."/>
            <person name="Janssen P.H."/>
            <person name="Smidt H."/>
        </authorList>
    </citation>
    <scope>NUCLEOTIDE SEQUENCE [LARGE SCALE GENOMIC DNA]</scope>
    <source>
        <strain evidence="7 8">Ellin428</strain>
    </source>
</reference>
<comment type="caution">
    <text evidence="7">The sequence shown here is derived from an EMBL/GenBank/DDBJ whole genome shotgun (WGS) entry which is preliminary data.</text>
</comment>
<proteinExistence type="predicted"/>
<dbReference type="InterPro" id="IPR036909">
    <property type="entry name" value="Cyt_c-like_dom_sf"/>
</dbReference>
<dbReference type="GO" id="GO:0009055">
    <property type="term" value="F:electron transfer activity"/>
    <property type="evidence" value="ECO:0007669"/>
    <property type="project" value="InterPro"/>
</dbReference>
<dbReference type="PANTHER" id="PTHR33546:SF1">
    <property type="entry name" value="LARGE, MULTIFUNCTIONAL SECRETED PROTEIN"/>
    <property type="match status" value="1"/>
</dbReference>
<keyword evidence="8" id="KW-1185">Reference proteome</keyword>
<sequence precursor="true">MRSLPVKGLIGEMDIQRAVKRQVIPKGYRTVAGGRASSASDTPGYPSTTIPTPEGWRSHLSASNSGTASGVHRKERRFPGVTLADSLTPGYPSTTIPTPEGWRNHLSARNSGTASGVHRKEGRFPGVTLADSLTPGYGPVSLRDKGMRALAKAVLLSVLLLMAAATLHAEPLVVGFERFHQDAPTVEGGRLLYNELGCVNCHGGDTGLPARRGPDLSSATRRVEVAWLRKFLANPSAAHAGSTMPQILSADKPEDIEAVVHYLDSLQPASPSKTKPKPLGHVNAGRGGELFHTFGCVACHAPQADYTPPEGMPKAAEFTYRSIGFANLGEKWSLATLAAFINDPLKVRPDGRMPKTAMELDDAVDIAGYLLHYESSEGKSAPGLPPFKADPALAERGRAIVAAARCAACHQLPQDVTAKPVALTQHEGGCLAPQAASGVPHYALSGPQRAALQLFLAKREQPASLKQLTDLTLEALNCLACHERDGRGGPDAARKAYFLGDHNLGDVGRYPPPLTGIGRKLQPEWLQKVLTGEYRVRPYLQTKMPIFGVATQKLGAMLTATDARKESALTGGDDTAGRKLMGTQGGIGCITCHRFGEHASLGIQALDLSNLGQRIQPAWLKEYLINPAAYRPGTLMPSFWPEGKASNREILGGDTDRQIASIYAFAASANGEPEGFPPKGGGQFELIPKDRPIVQRTFMEGVGTHAILVGFPTGVHLAYDGQNARPALAWKGKFFDAYNTWFSRFAPFEKPPGEAIVSWPAPAAAPPQLRFGGYRLDKQGVPTFLYAIDGVAFAERFEGVPNGLHRTLTWNAAARNAPAITHPAGVSVTEDPGSAPGHRSFTYLWK</sequence>
<dbReference type="SUPFAM" id="SSF46626">
    <property type="entry name" value="Cytochrome c"/>
    <property type="match status" value="4"/>
</dbReference>
<dbReference type="Gene3D" id="1.10.760.10">
    <property type="entry name" value="Cytochrome c-like domain"/>
    <property type="match status" value="4"/>
</dbReference>
<evidence type="ECO:0000259" key="6">
    <source>
        <dbReference type="PROSITE" id="PS51007"/>
    </source>
</evidence>
<dbReference type="PROSITE" id="PS51007">
    <property type="entry name" value="CYTC"/>
    <property type="match status" value="4"/>
</dbReference>
<gene>
    <name evidence="7" type="ORF">CfE428DRAFT_3207</name>
</gene>
<evidence type="ECO:0000313" key="8">
    <source>
        <dbReference type="Proteomes" id="UP000005824"/>
    </source>
</evidence>
<evidence type="ECO:0000313" key="7">
    <source>
        <dbReference type="EMBL" id="EDY19030.1"/>
    </source>
</evidence>
<evidence type="ECO:0000256" key="2">
    <source>
        <dbReference type="ARBA" id="ARBA00022723"/>
    </source>
</evidence>
<dbReference type="PANTHER" id="PTHR33546">
    <property type="entry name" value="LARGE, MULTIFUNCTIONAL SECRETED PROTEIN-RELATED"/>
    <property type="match status" value="1"/>
</dbReference>
<feature type="domain" description="Cytochrome c" evidence="6">
    <location>
        <begin position="184"/>
        <end position="267"/>
    </location>
</feature>
<feature type="region of interest" description="Disordered" evidence="5">
    <location>
        <begin position="32"/>
        <end position="104"/>
    </location>
</feature>
<keyword evidence="2 4" id="KW-0479">Metal-binding</keyword>
<dbReference type="STRING" id="497964.CfE428DRAFT_3207"/>
<dbReference type="eggNOG" id="COG2010">
    <property type="taxonomic scope" value="Bacteria"/>
</dbReference>
<dbReference type="EMBL" id="ABVL01000009">
    <property type="protein sequence ID" value="EDY19030.1"/>
    <property type="molecule type" value="Genomic_DNA"/>
</dbReference>
<organism evidence="7 8">
    <name type="scientific">Chthoniobacter flavus Ellin428</name>
    <dbReference type="NCBI Taxonomy" id="497964"/>
    <lineage>
        <taxon>Bacteria</taxon>
        <taxon>Pseudomonadati</taxon>
        <taxon>Verrucomicrobiota</taxon>
        <taxon>Spartobacteria</taxon>
        <taxon>Chthoniobacterales</taxon>
        <taxon>Chthoniobacteraceae</taxon>
        <taxon>Chthoniobacter</taxon>
    </lineage>
</organism>
<dbReference type="Proteomes" id="UP000005824">
    <property type="component" value="Unassembled WGS sequence"/>
</dbReference>
<evidence type="ECO:0000256" key="5">
    <source>
        <dbReference type="SAM" id="MobiDB-lite"/>
    </source>
</evidence>
<feature type="domain" description="Cytochrome c" evidence="6">
    <location>
        <begin position="282"/>
        <end position="374"/>
    </location>
</feature>
<feature type="domain" description="Cytochrome c" evidence="6">
    <location>
        <begin position="572"/>
        <end position="670"/>
    </location>
</feature>
<feature type="domain" description="Cytochrome c" evidence="6">
    <location>
        <begin position="392"/>
        <end position="515"/>
    </location>
</feature>
<dbReference type="Pfam" id="PF00034">
    <property type="entry name" value="Cytochrom_C"/>
    <property type="match status" value="1"/>
</dbReference>
<evidence type="ECO:0000256" key="1">
    <source>
        <dbReference type="ARBA" id="ARBA00022617"/>
    </source>
</evidence>
<dbReference type="GO" id="GO:0020037">
    <property type="term" value="F:heme binding"/>
    <property type="evidence" value="ECO:0007669"/>
    <property type="project" value="InterPro"/>
</dbReference>
<accession>B4D2R9</accession>
<keyword evidence="3 4" id="KW-0408">Iron</keyword>
<keyword evidence="1 4" id="KW-0349">Heme</keyword>
<evidence type="ECO:0000256" key="4">
    <source>
        <dbReference type="PROSITE-ProRule" id="PRU00433"/>
    </source>
</evidence>
<dbReference type="InParanoid" id="B4D2R9"/>
<name>B4D2R9_9BACT</name>
<dbReference type="InterPro" id="IPR009056">
    <property type="entry name" value="Cyt_c-like_dom"/>
</dbReference>
<dbReference type="AlphaFoldDB" id="B4D2R9"/>
<dbReference type="GO" id="GO:0046872">
    <property type="term" value="F:metal ion binding"/>
    <property type="evidence" value="ECO:0007669"/>
    <property type="project" value="UniProtKB-KW"/>
</dbReference>